<dbReference type="Proteomes" id="UP000017200">
    <property type="component" value="Unassembled WGS sequence"/>
</dbReference>
<keyword evidence="4 6" id="KW-0472">Membrane</keyword>
<evidence type="ECO:0000256" key="1">
    <source>
        <dbReference type="ARBA" id="ARBA00004141"/>
    </source>
</evidence>
<feature type="compositionally biased region" description="Low complexity" evidence="5">
    <location>
        <begin position="330"/>
        <end position="349"/>
    </location>
</feature>
<feature type="transmembrane region" description="Helical" evidence="6">
    <location>
        <begin position="181"/>
        <end position="198"/>
    </location>
</feature>
<dbReference type="FunFam" id="1.20.1540.10:FF:000004">
    <property type="entry name" value="Transmembrane protein 115"/>
    <property type="match status" value="1"/>
</dbReference>
<feature type="transmembrane region" description="Helical" evidence="6">
    <location>
        <begin position="12"/>
        <end position="31"/>
    </location>
</feature>
<reference evidence="8 10" key="3">
    <citation type="journal article" date="2015" name="BMC Genomics">
        <title>Sex and parasites: genomic and transcriptomic analysis of Microbotryum lychnidis-dioicae, the biotrophic and plant-castrating anther smut fungus.</title>
        <authorList>
            <person name="Perlin M.H."/>
            <person name="Amselem J."/>
            <person name="Fontanillas E."/>
            <person name="Toh S.S."/>
            <person name="Chen Z."/>
            <person name="Goldberg J."/>
            <person name="Duplessis S."/>
            <person name="Henrissat B."/>
            <person name="Young S."/>
            <person name="Zeng Q."/>
            <person name="Aguileta G."/>
            <person name="Petit E."/>
            <person name="Badouin H."/>
            <person name="Andrews J."/>
            <person name="Razeeq D."/>
            <person name="Gabaldon T."/>
            <person name="Quesneville H."/>
            <person name="Giraud T."/>
            <person name="Hood M.E."/>
            <person name="Schultz D.J."/>
            <person name="Cuomo C.A."/>
        </authorList>
    </citation>
    <scope>NUCLEOTIDE SEQUENCE [LARGE SCALE GENOMIC DNA]</scope>
    <source>
        <strain evidence="10">p1A1 Lamole</strain>
        <strain evidence="8">P1A1 Lamole</strain>
    </source>
</reference>
<dbReference type="STRING" id="683840.U5GZY4"/>
<dbReference type="SUPFAM" id="SSF144091">
    <property type="entry name" value="Rhomboid-like"/>
    <property type="match status" value="1"/>
</dbReference>
<reference evidence="10" key="1">
    <citation type="submission" date="2010-11" db="EMBL/GenBank/DDBJ databases">
        <title>The genome sequence of Microbotryum violaceum strain p1A1 Lamole.</title>
        <authorList>
            <person name="Cuomo C."/>
            <person name="Perlin M."/>
            <person name="Young S.K."/>
            <person name="Zeng Q."/>
            <person name="Gargeya S."/>
            <person name="Alvarado L."/>
            <person name="Berlin A."/>
            <person name="Chapman S.B."/>
            <person name="Chen Z."/>
            <person name="Freedman E."/>
            <person name="Gellesch M."/>
            <person name="Goldberg J."/>
            <person name="Griggs A."/>
            <person name="Gujja S."/>
            <person name="Heilman E."/>
            <person name="Heiman D."/>
            <person name="Howarth C."/>
            <person name="Mehta T."/>
            <person name="Neiman D."/>
            <person name="Pearson M."/>
            <person name="Roberts A."/>
            <person name="Saif S."/>
            <person name="Shea T."/>
            <person name="Shenoy N."/>
            <person name="Sisk P."/>
            <person name="Stolte C."/>
            <person name="Sykes S."/>
            <person name="White J."/>
            <person name="Yandava C."/>
            <person name="Haas B."/>
            <person name="Nusbaum C."/>
            <person name="Birren B."/>
        </authorList>
    </citation>
    <scope>NUCLEOTIDE SEQUENCE [LARGE SCALE GENOMIC DNA]</scope>
    <source>
        <strain evidence="10">p1A1 Lamole</strain>
    </source>
</reference>
<dbReference type="OrthoDB" id="73612at2759"/>
<evidence type="ECO:0000313" key="10">
    <source>
        <dbReference type="Proteomes" id="UP000017200"/>
    </source>
</evidence>
<keyword evidence="7" id="KW-0732">Signal</keyword>
<dbReference type="GO" id="GO:0016020">
    <property type="term" value="C:membrane"/>
    <property type="evidence" value="ECO:0007669"/>
    <property type="project" value="UniProtKB-SubCell"/>
</dbReference>
<feature type="transmembrane region" description="Helical" evidence="6">
    <location>
        <begin position="81"/>
        <end position="98"/>
    </location>
</feature>
<evidence type="ECO:0000256" key="5">
    <source>
        <dbReference type="SAM" id="MobiDB-lite"/>
    </source>
</evidence>
<dbReference type="GO" id="GO:0005794">
    <property type="term" value="C:Golgi apparatus"/>
    <property type="evidence" value="ECO:0007669"/>
    <property type="project" value="TreeGrafter"/>
</dbReference>
<keyword evidence="10" id="KW-1185">Reference proteome</keyword>
<proteinExistence type="predicted"/>
<dbReference type="GO" id="GO:0006890">
    <property type="term" value="P:retrograde vesicle-mediated transport, Golgi to endoplasmic reticulum"/>
    <property type="evidence" value="ECO:0007669"/>
    <property type="project" value="InterPro"/>
</dbReference>
<sequence length="367" mass="39426">MSSFLSLLALPPATRALTGALVGMSLLLFALRLSLAPGDLKGIFGASSDPSLVFPWLVLLPGSVMWYPWTLLTSSFVENNLLEFLFSLFTLPLAARYLERVWGQVELLKFVFVVVVASNIIAVVVNVLESVVLDNKELFLYGMSYHGLMALQVGFLVAFTQLIPEHQVQVFGGIAKVRVKSLPMLYVTVSNVACMIGYQSPYILIQFGWIVSWFYLRFIKLADPTSDFRGDRSETFAFSSWFPPFIQPYVAKVAGIAFELAVKVGVLRAWTDVEMGGYAAVPGAARAEAERRRAMALKALDQRMATKPGSSASPRLATVASLAGQPADNTSSTSGSFSGPSGGSLSAAATSGEVAVGVNAANDVGKD</sequence>
<dbReference type="Gene3D" id="1.20.1540.10">
    <property type="entry name" value="Rhomboid-like"/>
    <property type="match status" value="1"/>
</dbReference>
<dbReference type="Pfam" id="PF08551">
    <property type="entry name" value="DUF1751"/>
    <property type="match status" value="1"/>
</dbReference>
<reference evidence="9" key="4">
    <citation type="submission" date="2015-06" db="UniProtKB">
        <authorList>
            <consortium name="EnsemblFungi"/>
        </authorList>
    </citation>
    <scope>IDENTIFICATION</scope>
</reference>
<evidence type="ECO:0000256" key="2">
    <source>
        <dbReference type="ARBA" id="ARBA00022692"/>
    </source>
</evidence>
<evidence type="ECO:0000256" key="7">
    <source>
        <dbReference type="SAM" id="SignalP"/>
    </source>
</evidence>
<dbReference type="HOGENOM" id="CLU_043563_1_1_1"/>
<dbReference type="InParanoid" id="U5GZY4"/>
<accession>U5GZY4</accession>
<evidence type="ECO:0000256" key="3">
    <source>
        <dbReference type="ARBA" id="ARBA00022989"/>
    </source>
</evidence>
<gene>
    <name evidence="8" type="ORF">MVLG_00728</name>
</gene>
<feature type="transmembrane region" description="Helical" evidence="6">
    <location>
        <begin position="110"/>
        <end position="132"/>
    </location>
</feature>
<dbReference type="InterPro" id="IPR035952">
    <property type="entry name" value="Rhomboid-like_sf"/>
</dbReference>
<name>U5GZY4_USTV1</name>
<feature type="chain" id="PRO_5009724327" description="Peptidase S54 rhomboid domain-containing protein" evidence="7">
    <location>
        <begin position="17"/>
        <end position="367"/>
    </location>
</feature>
<keyword evidence="2 6" id="KW-0812">Transmembrane</keyword>
<feature type="region of interest" description="Disordered" evidence="5">
    <location>
        <begin position="304"/>
        <end position="349"/>
    </location>
</feature>
<dbReference type="InterPro" id="IPR013861">
    <property type="entry name" value="TMEM115/Pdh1/Rbl19"/>
</dbReference>
<evidence type="ECO:0000313" key="9">
    <source>
        <dbReference type="EnsemblFungi" id="MVLG_00728T0"/>
    </source>
</evidence>
<dbReference type="PANTHER" id="PTHR13377:SF3">
    <property type="entry name" value="TRANSMEMBRANE PROTEIN 115"/>
    <property type="match status" value="1"/>
</dbReference>
<protein>
    <recommendedName>
        <fullName evidence="11">Peptidase S54 rhomboid domain-containing protein</fullName>
    </recommendedName>
</protein>
<organism evidence="8">
    <name type="scientific">Microbotryum lychnidis-dioicae (strain p1A1 Lamole / MvSl-1064)</name>
    <name type="common">Anther smut fungus</name>
    <dbReference type="NCBI Taxonomy" id="683840"/>
    <lineage>
        <taxon>Eukaryota</taxon>
        <taxon>Fungi</taxon>
        <taxon>Dikarya</taxon>
        <taxon>Basidiomycota</taxon>
        <taxon>Pucciniomycotina</taxon>
        <taxon>Microbotryomycetes</taxon>
        <taxon>Microbotryales</taxon>
        <taxon>Microbotryaceae</taxon>
        <taxon>Microbotryum</taxon>
    </lineage>
</organism>
<dbReference type="SMART" id="SM01160">
    <property type="entry name" value="DUF1751"/>
    <property type="match status" value="1"/>
</dbReference>
<evidence type="ECO:0008006" key="11">
    <source>
        <dbReference type="Google" id="ProtNLM"/>
    </source>
</evidence>
<dbReference type="EMBL" id="GL541646">
    <property type="protein sequence ID" value="KDE09006.1"/>
    <property type="molecule type" value="Genomic_DNA"/>
</dbReference>
<feature type="signal peptide" evidence="7">
    <location>
        <begin position="1"/>
        <end position="16"/>
    </location>
</feature>
<feature type="transmembrane region" description="Helical" evidence="6">
    <location>
        <begin position="138"/>
        <end position="160"/>
    </location>
</feature>
<dbReference type="EnsemblFungi" id="MVLG_00728T0">
    <property type="protein sequence ID" value="MVLG_00728T0"/>
    <property type="gene ID" value="MVLG_00728"/>
</dbReference>
<evidence type="ECO:0000256" key="4">
    <source>
        <dbReference type="ARBA" id="ARBA00023136"/>
    </source>
</evidence>
<evidence type="ECO:0000313" key="8">
    <source>
        <dbReference type="EMBL" id="KDE09006.1"/>
    </source>
</evidence>
<dbReference type="OMA" id="EIHFWEV"/>
<reference evidence="8" key="2">
    <citation type="submission" date="2010-11" db="EMBL/GenBank/DDBJ databases">
        <authorList>
            <consortium name="The Broad Institute Genome Sequencing Platform"/>
            <person name="Earl A."/>
            <person name="Ward D."/>
            <person name="Feldgarden M."/>
            <person name="Gevers D."/>
            <person name="Butler R."/>
            <person name="Young S.K."/>
            <person name="Zeng Q."/>
            <person name="Gargeya S."/>
            <person name="Fitzgerald M."/>
            <person name="Haas B."/>
            <person name="Abouelleil A."/>
            <person name="Alvarado L."/>
            <person name="Arachchi H.M."/>
            <person name="Berlin A."/>
            <person name="Brown A."/>
            <person name="Chapman S.B."/>
            <person name="Chen Z."/>
            <person name="Dunbar C."/>
            <person name="Freedman E."/>
            <person name="Gearin G."/>
            <person name="Gellesch M."/>
            <person name="Goldberg J."/>
            <person name="Griggs A."/>
            <person name="Gujja S."/>
            <person name="Heilman E."/>
            <person name="Heiman D."/>
            <person name="Howarth C."/>
            <person name="Larson L."/>
            <person name="Lui A."/>
            <person name="MacDonald P.J.P."/>
            <person name="Mehta T."/>
            <person name="Montmayeur A."/>
            <person name="Murphy C."/>
            <person name="Neiman D."/>
            <person name="Pearson M."/>
            <person name="Priest M."/>
            <person name="Roberts A."/>
            <person name="Saif S."/>
            <person name="Shea T."/>
            <person name="Shenoy N."/>
            <person name="Sisk P."/>
            <person name="Stolte C."/>
            <person name="Sykes S."/>
            <person name="White J."/>
            <person name="Yandava C."/>
            <person name="Wortman J."/>
            <person name="Nusbaum C."/>
            <person name="Birren B."/>
        </authorList>
    </citation>
    <scope>NUCLEOTIDE SEQUENCE</scope>
    <source>
        <strain evidence="8">P1A1 Lamole</strain>
    </source>
</reference>
<evidence type="ECO:0000256" key="6">
    <source>
        <dbReference type="SAM" id="Phobius"/>
    </source>
</evidence>
<feature type="transmembrane region" description="Helical" evidence="6">
    <location>
        <begin position="52"/>
        <end position="69"/>
    </location>
</feature>
<keyword evidence="3 6" id="KW-1133">Transmembrane helix</keyword>
<dbReference type="EMBL" id="AEIJ01000063">
    <property type="status" value="NOT_ANNOTATED_CDS"/>
    <property type="molecule type" value="Genomic_DNA"/>
</dbReference>
<dbReference type="PANTHER" id="PTHR13377">
    <property type="entry name" value="PLACENTAL PROTEIN 6"/>
    <property type="match status" value="1"/>
</dbReference>
<dbReference type="AlphaFoldDB" id="U5GZY4"/>
<comment type="subcellular location">
    <subcellularLocation>
        <location evidence="1">Membrane</location>
        <topology evidence="1">Multi-pass membrane protein</topology>
    </subcellularLocation>
</comment>